<dbReference type="Pfam" id="PF07287">
    <property type="entry name" value="AtuA"/>
    <property type="match status" value="1"/>
</dbReference>
<protein>
    <submittedName>
        <fullName evidence="2">Uncharacterized protein DUF1446</fullName>
    </submittedName>
</protein>
<sequence>MIRIGNASGFYGDRFSAVREMLEGGDLDVLTGDYLAELTMLILGRDRMKDADLGYARTFLRQLEDTLGLALDRGVKIVSNAGGLNPAGLAQAIDKLGLQAKVAHVTGDDLRPRFPEALTANAYLGAWGIAECLKAGADVVVTGRVTDASLVVGPAAAHFGWGRTDWDKLAGATVAGHVLECGTQATGGNYAFFTEIDATRPGFPIAEIEADGSALITKHDGTGGAVTIDTVTAQLLYEIGAPAYLGPDVTSHFDTIRLEDHPRGVRITGTKGSPPPDMLKVCLNHLGGFRNSTTFVLCGLDIERKAELVRRQLEDAIGKDGLTWTLARTDHPDAETEETASALLHATIKTSDPKRAKAFSRAGIELALASYPGFHVTAPPGDGTPYGVYKAAYVGRHEVRHEAVLPNGEVVAV</sequence>
<keyword evidence="3" id="KW-1185">Reference proteome</keyword>
<proteinExistence type="predicted"/>
<dbReference type="InterPro" id="IPR010839">
    <property type="entry name" value="AtuA_N"/>
</dbReference>
<comment type="caution">
    <text evidence="2">The sequence shown here is derived from an EMBL/GenBank/DDBJ whole genome shotgun (WGS) entry which is preliminary data.</text>
</comment>
<dbReference type="AlphaFoldDB" id="A0A495X6Z5"/>
<evidence type="ECO:0000313" key="2">
    <source>
        <dbReference type="EMBL" id="RKT68915.1"/>
    </source>
</evidence>
<name>A0A495X6Z5_9PSEU</name>
<evidence type="ECO:0000259" key="1">
    <source>
        <dbReference type="Pfam" id="PF07287"/>
    </source>
</evidence>
<dbReference type="PANTHER" id="PTHR47585">
    <property type="match status" value="1"/>
</dbReference>
<feature type="domain" description="Acyclic terpene utilisation N-terminal" evidence="1">
    <location>
        <begin position="2"/>
        <end position="404"/>
    </location>
</feature>
<organism evidence="2 3">
    <name type="scientific">Saccharothrix variisporea</name>
    <dbReference type="NCBI Taxonomy" id="543527"/>
    <lineage>
        <taxon>Bacteria</taxon>
        <taxon>Bacillati</taxon>
        <taxon>Actinomycetota</taxon>
        <taxon>Actinomycetes</taxon>
        <taxon>Pseudonocardiales</taxon>
        <taxon>Pseudonocardiaceae</taxon>
        <taxon>Saccharothrix</taxon>
    </lineage>
</organism>
<dbReference type="Proteomes" id="UP000272729">
    <property type="component" value="Unassembled WGS sequence"/>
</dbReference>
<evidence type="ECO:0000313" key="3">
    <source>
        <dbReference type="Proteomes" id="UP000272729"/>
    </source>
</evidence>
<dbReference type="EMBL" id="RBXR01000001">
    <property type="protein sequence ID" value="RKT68915.1"/>
    <property type="molecule type" value="Genomic_DNA"/>
</dbReference>
<accession>A0A495X6Z5</accession>
<dbReference type="PANTHER" id="PTHR47585:SF1">
    <property type="entry name" value="DUF1446 DOMAIN-CONTAINING PROTEIN"/>
    <property type="match status" value="1"/>
</dbReference>
<gene>
    <name evidence="2" type="ORF">DFJ66_2108</name>
</gene>
<reference evidence="2 3" key="1">
    <citation type="submission" date="2018-10" db="EMBL/GenBank/DDBJ databases">
        <title>Sequencing the genomes of 1000 actinobacteria strains.</title>
        <authorList>
            <person name="Klenk H.-P."/>
        </authorList>
    </citation>
    <scope>NUCLEOTIDE SEQUENCE [LARGE SCALE GENOMIC DNA]</scope>
    <source>
        <strain evidence="2 3">DSM 43911</strain>
    </source>
</reference>